<protein>
    <submittedName>
        <fullName evidence="2">Uncharacterized protein</fullName>
    </submittedName>
</protein>
<gene>
    <name evidence="2" type="primary">orf214</name>
</gene>
<keyword evidence="1" id="KW-0812">Transmembrane</keyword>
<keyword evidence="2" id="KW-0496">Mitochondrion</keyword>
<dbReference type="RefSeq" id="YP_009722298.1">
    <property type="nucleotide sequence ID" value="NC_045397.1"/>
</dbReference>
<name>A0A650AF99_9PEZI</name>
<evidence type="ECO:0000256" key="1">
    <source>
        <dbReference type="SAM" id="Phobius"/>
    </source>
</evidence>
<geneLocation type="mitochondrion" evidence="2"/>
<dbReference type="EMBL" id="MK527108">
    <property type="protein sequence ID" value="QGN66700.1"/>
    <property type="molecule type" value="Genomic_DNA"/>
</dbReference>
<dbReference type="AlphaFoldDB" id="A0A650AF99"/>
<keyword evidence="1" id="KW-1133">Transmembrane helix</keyword>
<organism evidence="2">
    <name type="scientific">Morchella importuna</name>
    <dbReference type="NCBI Taxonomy" id="1174673"/>
    <lineage>
        <taxon>Eukaryota</taxon>
        <taxon>Fungi</taxon>
        <taxon>Dikarya</taxon>
        <taxon>Ascomycota</taxon>
        <taxon>Pezizomycotina</taxon>
        <taxon>Pezizomycetes</taxon>
        <taxon>Pezizales</taxon>
        <taxon>Morchellaceae</taxon>
        <taxon>Morchella</taxon>
    </lineage>
</organism>
<reference evidence="2" key="1">
    <citation type="submission" date="2019-02" db="EMBL/GenBank/DDBJ databases">
        <title>The largest mitochondrial genome of Morchella importuna (272.2 kb) among fungi reservoir of numerous mitochondrial ORFs, repeatitive sequences and nuclear genome horizontal transfer.</title>
        <authorList>
            <person name="Liu W."/>
            <person name="Bian Y."/>
        </authorList>
    </citation>
    <scope>NUCLEOTIDE SEQUENCE</scope>
</reference>
<accession>A0A650AF99</accession>
<evidence type="ECO:0000313" key="2">
    <source>
        <dbReference type="EMBL" id="QGN66700.1"/>
    </source>
</evidence>
<dbReference type="GeneID" id="42906023"/>
<proteinExistence type="predicted"/>
<sequence>MQAVFCLPPYFVGKTGGGGNPVGDRCRAGSPKERVITSLRTKELVLSKTTLAQLPPTLPIPLHRDRKTVKNHLTYFSLTHSTQASRGHMATGQIPYLEPPKIKARYMGEGASGVCFGFFWVFLWYLFFFARDPSSFCRTIPVLLALTLGTGTRQVKTRAACMGLRPARTALSLSLSLSLSERGFLVFFFALSGASPKKLKLCPGSSAPTTPTRS</sequence>
<feature type="transmembrane region" description="Helical" evidence="1">
    <location>
        <begin position="111"/>
        <end position="130"/>
    </location>
</feature>
<keyword evidence="1" id="KW-0472">Membrane</keyword>